<sequence>MADKCDRCAVGIIGTKSILAGDWKAAEADFEKLIEDWNEKTKRFAIPHPGFARKFFYCPLCGSKVED</sequence>
<name>A0A6G4LFH6_9ENTR</name>
<evidence type="ECO:0000313" key="1">
    <source>
        <dbReference type="EMBL" id="NGE59171.1"/>
    </source>
</evidence>
<proteinExistence type="predicted"/>
<comment type="caution">
    <text evidence="1">The sequence shown here is derived from an EMBL/GenBank/DDBJ whole genome shotgun (WGS) entry which is preliminary data.</text>
</comment>
<dbReference type="RefSeq" id="WP_047724863.1">
    <property type="nucleotide sequence ID" value="NZ_CAYQIB010000006.1"/>
</dbReference>
<organism evidence="1">
    <name type="scientific">Enterobacter hormaechei</name>
    <dbReference type="NCBI Taxonomy" id="158836"/>
    <lineage>
        <taxon>Bacteria</taxon>
        <taxon>Pseudomonadati</taxon>
        <taxon>Pseudomonadota</taxon>
        <taxon>Gammaproteobacteria</taxon>
        <taxon>Enterobacterales</taxon>
        <taxon>Enterobacteriaceae</taxon>
        <taxon>Enterobacter</taxon>
        <taxon>Enterobacter cloacae complex</taxon>
    </lineage>
</organism>
<protein>
    <submittedName>
        <fullName evidence="1">Uncharacterized protein</fullName>
    </submittedName>
</protein>
<reference evidence="1" key="1">
    <citation type="submission" date="2020-02" db="EMBL/GenBank/DDBJ databases">
        <title>WGS of Carbapenem-Resistant Entrobacteriaceae.</title>
        <authorList>
            <person name="Tokajian S."/>
            <person name="El Chaar M."/>
            <person name="El Khoury M."/>
        </authorList>
    </citation>
    <scope>NUCLEOTIDE SEQUENCE</scope>
    <source>
        <strain evidence="1">EHM_24</strain>
    </source>
</reference>
<accession>A0A6G4LFH6</accession>
<dbReference type="EMBL" id="JAAJSZ010000003">
    <property type="protein sequence ID" value="NGE59171.1"/>
    <property type="molecule type" value="Genomic_DNA"/>
</dbReference>
<gene>
    <name evidence="1" type="ORF">G5638_08460</name>
</gene>
<dbReference type="AlphaFoldDB" id="A0A6G4LFH6"/>